<protein>
    <recommendedName>
        <fullName evidence="4">DUF4913 domain-containing protein</fullName>
    </recommendedName>
</protein>
<keyword evidence="3" id="KW-1185">Reference proteome</keyword>
<name>A0A5R9B7V3_9MICC</name>
<evidence type="ECO:0008006" key="4">
    <source>
        <dbReference type="Google" id="ProtNLM"/>
    </source>
</evidence>
<dbReference type="Proteomes" id="UP000310458">
    <property type="component" value="Unassembled WGS sequence"/>
</dbReference>
<dbReference type="AlphaFoldDB" id="A0A5R9B7V3"/>
<dbReference type="OrthoDB" id="3535759at2"/>
<organism evidence="2 3">
    <name type="scientific">Nesterenkonia salmonea</name>
    <dbReference type="NCBI Taxonomy" id="1804987"/>
    <lineage>
        <taxon>Bacteria</taxon>
        <taxon>Bacillati</taxon>
        <taxon>Actinomycetota</taxon>
        <taxon>Actinomycetes</taxon>
        <taxon>Micrococcales</taxon>
        <taxon>Micrococcaceae</taxon>
        <taxon>Nesterenkonia</taxon>
    </lineage>
</organism>
<accession>A0A5R9B7V3</accession>
<reference evidence="2 3" key="1">
    <citation type="submission" date="2019-05" db="EMBL/GenBank/DDBJ databases">
        <title>Nesterenkonia sp. GY074 isolated from the Southern Atlantic Ocean.</title>
        <authorList>
            <person name="Zhang G."/>
        </authorList>
    </citation>
    <scope>NUCLEOTIDE SEQUENCE [LARGE SCALE GENOMIC DNA]</scope>
    <source>
        <strain evidence="2 3">GY074</strain>
    </source>
</reference>
<evidence type="ECO:0000313" key="3">
    <source>
        <dbReference type="Proteomes" id="UP000310458"/>
    </source>
</evidence>
<proteinExistence type="predicted"/>
<feature type="region of interest" description="Disordered" evidence="1">
    <location>
        <begin position="142"/>
        <end position="162"/>
    </location>
</feature>
<evidence type="ECO:0000313" key="2">
    <source>
        <dbReference type="EMBL" id="TLP93586.1"/>
    </source>
</evidence>
<evidence type="ECO:0000256" key="1">
    <source>
        <dbReference type="SAM" id="MobiDB-lite"/>
    </source>
</evidence>
<comment type="caution">
    <text evidence="2">The sequence shown here is derived from an EMBL/GenBank/DDBJ whole genome shotgun (WGS) entry which is preliminary data.</text>
</comment>
<gene>
    <name evidence="2" type="ORF">FEF26_13165</name>
</gene>
<sequence>MNQHTPHNPGPEDYLAHDTYDTAYDEPDPGFEPGFDPGGDLPEPPKPINWNLLSAEDLEAEWLELNKWVHWLRRTYGLPASVIPPFWHHHPELLWELSALHLHWLGAYDPEQNASAPIGWHRDFADARARLREWVAASGTRLDRDRPTRQTSWPGEDPAPPVEDLTIENRESEFADFVMAQVAERRRAEDEFFRRLDDQAGGL</sequence>
<dbReference type="RefSeq" id="WP_138254004.1">
    <property type="nucleotide sequence ID" value="NZ_VAVZ01000043.1"/>
</dbReference>
<dbReference type="EMBL" id="VAVZ01000043">
    <property type="protein sequence ID" value="TLP93586.1"/>
    <property type="molecule type" value="Genomic_DNA"/>
</dbReference>
<feature type="compositionally biased region" description="Low complexity" evidence="1">
    <location>
        <begin position="31"/>
        <end position="41"/>
    </location>
</feature>
<feature type="region of interest" description="Disordered" evidence="1">
    <location>
        <begin position="1"/>
        <end position="43"/>
    </location>
</feature>